<evidence type="ECO:0000313" key="3">
    <source>
        <dbReference type="EMBL" id="MBC1491080.1"/>
    </source>
</evidence>
<dbReference type="EMBL" id="JAASTX010000004">
    <property type="protein sequence ID" value="MBC1491005.1"/>
    <property type="molecule type" value="Genomic_DNA"/>
</dbReference>
<keyword evidence="1" id="KW-1133">Transmembrane helix</keyword>
<comment type="caution">
    <text evidence="3">The sequence shown here is derived from an EMBL/GenBank/DDBJ whole genome shotgun (WGS) entry which is preliminary data.</text>
</comment>
<keyword evidence="1" id="KW-0812">Transmembrane</keyword>
<proteinExistence type="predicted"/>
<evidence type="ECO:0000313" key="4">
    <source>
        <dbReference type="Proteomes" id="UP000533953"/>
    </source>
</evidence>
<feature type="transmembrane region" description="Helical" evidence="1">
    <location>
        <begin position="20"/>
        <end position="46"/>
    </location>
</feature>
<dbReference type="EMBL" id="JAASTX010000004">
    <property type="protein sequence ID" value="MBC1491080.1"/>
    <property type="molecule type" value="Genomic_DNA"/>
</dbReference>
<evidence type="ECO:0000313" key="2">
    <source>
        <dbReference type="EMBL" id="MBC1491005.1"/>
    </source>
</evidence>
<protein>
    <submittedName>
        <fullName evidence="3">Uncharacterized protein</fullName>
    </submittedName>
</protein>
<dbReference type="Proteomes" id="UP000533953">
    <property type="component" value="Unassembled WGS sequence"/>
</dbReference>
<name>A0A7X0XBC4_9LIST</name>
<accession>A0A7X0XBC4</accession>
<feature type="transmembrane region" description="Helical" evidence="1">
    <location>
        <begin position="53"/>
        <end position="76"/>
    </location>
</feature>
<reference evidence="3 4" key="1">
    <citation type="submission" date="2020-03" db="EMBL/GenBank/DDBJ databases">
        <title>Soil Listeria distribution.</title>
        <authorList>
            <person name="Liao J."/>
            <person name="Wiedmann M."/>
        </authorList>
    </citation>
    <scope>NUCLEOTIDE SEQUENCE [LARGE SCALE GENOMIC DNA]</scope>
    <source>
        <strain evidence="3 4">FSL L7-1547</strain>
    </source>
</reference>
<dbReference type="AlphaFoldDB" id="A0A7X0XBC4"/>
<organism evidence="3 4">
    <name type="scientific">Listeria booriae</name>
    <dbReference type="NCBI Taxonomy" id="1552123"/>
    <lineage>
        <taxon>Bacteria</taxon>
        <taxon>Bacillati</taxon>
        <taxon>Bacillota</taxon>
        <taxon>Bacilli</taxon>
        <taxon>Bacillales</taxon>
        <taxon>Listeriaceae</taxon>
        <taxon>Listeria</taxon>
    </lineage>
</organism>
<sequence length="264" mass="29440">MIKRIDFVSNHLGAMGDLLVTTWMGLIFSMLIVLGVGLSGIVLGVFNNGMHTLLVNIPAMLLISIGSFLVALNALMTNPSMGLQVVVSIRFLFHKINDKEGKKSFEFNPFRFVEGIESKSVLETIVEGRSRFLVVYSVRGAVSPVCFDNDLNELAGLNSRLLFNIERDTVLGTLISIQSSKVEEKTLPPNATEAMIRKRDINYDVTSKLQYNQQLQTLVVISAPNLDVLRSRIESVEVIFRQGLVIGYSRLQGEDARRAMQEIY</sequence>
<gene>
    <name evidence="2" type="ORF">HCI99_04120</name>
    <name evidence="3" type="ORF">HCI99_04515</name>
</gene>
<keyword evidence="1" id="KW-0472">Membrane</keyword>
<evidence type="ECO:0000256" key="1">
    <source>
        <dbReference type="SAM" id="Phobius"/>
    </source>
</evidence>